<sequence>MSKVQLDRALYDTLRYLVTREEGTSWTNFSMDAEAALLFDRYIFDLIRDRHGNEEGIVVGRQSFDYADQMDNQRMSRQNRRSSLESKEGRKALLQAQNEEGLLYGAGIAD</sequence>
<gene>
    <name evidence="2" type="ORF">TNIN_46301</name>
</gene>
<proteinExistence type="predicted"/>
<accession>A0A8X7CAP4</accession>
<reference evidence="2" key="1">
    <citation type="submission" date="2020-08" db="EMBL/GenBank/DDBJ databases">
        <title>Multicomponent nature underlies the extraordinary mechanical properties of spider dragline silk.</title>
        <authorList>
            <person name="Kono N."/>
            <person name="Nakamura H."/>
            <person name="Mori M."/>
            <person name="Yoshida Y."/>
            <person name="Ohtoshi R."/>
            <person name="Malay A.D."/>
            <person name="Moran D.A.P."/>
            <person name="Tomita M."/>
            <person name="Numata K."/>
            <person name="Arakawa K."/>
        </authorList>
    </citation>
    <scope>NUCLEOTIDE SEQUENCE</scope>
</reference>
<name>A0A8X7CAP4_9ARAC</name>
<evidence type="ECO:0000256" key="1">
    <source>
        <dbReference type="SAM" id="MobiDB-lite"/>
    </source>
</evidence>
<feature type="region of interest" description="Disordered" evidence="1">
    <location>
        <begin position="69"/>
        <end position="90"/>
    </location>
</feature>
<protein>
    <submittedName>
        <fullName evidence="2">Uncharacterized protein</fullName>
    </submittedName>
</protein>
<dbReference type="EMBL" id="BMAV01011830">
    <property type="protein sequence ID" value="GFY57979.1"/>
    <property type="molecule type" value="Genomic_DNA"/>
</dbReference>
<keyword evidence="3" id="KW-1185">Reference proteome</keyword>
<dbReference type="AlphaFoldDB" id="A0A8X7CAP4"/>
<comment type="caution">
    <text evidence="2">The sequence shown here is derived from an EMBL/GenBank/DDBJ whole genome shotgun (WGS) entry which is preliminary data.</text>
</comment>
<organism evidence="2 3">
    <name type="scientific">Trichonephila inaurata madagascariensis</name>
    <dbReference type="NCBI Taxonomy" id="2747483"/>
    <lineage>
        <taxon>Eukaryota</taxon>
        <taxon>Metazoa</taxon>
        <taxon>Ecdysozoa</taxon>
        <taxon>Arthropoda</taxon>
        <taxon>Chelicerata</taxon>
        <taxon>Arachnida</taxon>
        <taxon>Araneae</taxon>
        <taxon>Araneomorphae</taxon>
        <taxon>Entelegynae</taxon>
        <taxon>Araneoidea</taxon>
        <taxon>Nephilidae</taxon>
        <taxon>Trichonephila</taxon>
        <taxon>Trichonephila inaurata</taxon>
    </lineage>
</organism>
<dbReference type="Proteomes" id="UP000886998">
    <property type="component" value="Unassembled WGS sequence"/>
</dbReference>
<evidence type="ECO:0000313" key="3">
    <source>
        <dbReference type="Proteomes" id="UP000886998"/>
    </source>
</evidence>
<evidence type="ECO:0000313" key="2">
    <source>
        <dbReference type="EMBL" id="GFY57979.1"/>
    </source>
</evidence>